<accession>A0AAD8GYX9</accession>
<reference evidence="1" key="1">
    <citation type="submission" date="2023-02" db="EMBL/GenBank/DDBJ databases">
        <title>Genome of toxic invasive species Heracleum sosnowskyi carries increased number of genes despite the absence of recent whole-genome duplications.</title>
        <authorList>
            <person name="Schelkunov M."/>
            <person name="Shtratnikova V."/>
            <person name="Makarenko M."/>
            <person name="Klepikova A."/>
            <person name="Omelchenko D."/>
            <person name="Novikova G."/>
            <person name="Obukhova E."/>
            <person name="Bogdanov V."/>
            <person name="Penin A."/>
            <person name="Logacheva M."/>
        </authorList>
    </citation>
    <scope>NUCLEOTIDE SEQUENCE</scope>
    <source>
        <strain evidence="1">Hsosn_3</strain>
        <tissue evidence="1">Leaf</tissue>
    </source>
</reference>
<dbReference type="EMBL" id="JAUIZM010000011">
    <property type="protein sequence ID" value="KAK1357862.1"/>
    <property type="molecule type" value="Genomic_DNA"/>
</dbReference>
<name>A0AAD8GYX9_9APIA</name>
<dbReference type="Proteomes" id="UP001237642">
    <property type="component" value="Unassembled WGS sequence"/>
</dbReference>
<sequence>MEICVLLLMSYVEVNSNWSWESHLQYSAVNLLNGSSKKTLKVLKEIATCGILVLFLVSNEELLYRIVVVYGLLNPTPDLHIHHRIKQVNCEGHEYRIGSCEKTADKFHLKFERGYVGQGFRHENILVMQSLISLSS</sequence>
<proteinExistence type="predicted"/>
<dbReference type="AlphaFoldDB" id="A0AAD8GYX9"/>
<gene>
    <name evidence="1" type="ORF">POM88_051118</name>
</gene>
<keyword evidence="2" id="KW-1185">Reference proteome</keyword>
<reference evidence="1" key="2">
    <citation type="submission" date="2023-05" db="EMBL/GenBank/DDBJ databases">
        <authorList>
            <person name="Schelkunov M.I."/>
        </authorList>
    </citation>
    <scope>NUCLEOTIDE SEQUENCE</scope>
    <source>
        <strain evidence="1">Hsosn_3</strain>
        <tissue evidence="1">Leaf</tissue>
    </source>
</reference>
<organism evidence="1 2">
    <name type="scientific">Heracleum sosnowskyi</name>
    <dbReference type="NCBI Taxonomy" id="360622"/>
    <lineage>
        <taxon>Eukaryota</taxon>
        <taxon>Viridiplantae</taxon>
        <taxon>Streptophyta</taxon>
        <taxon>Embryophyta</taxon>
        <taxon>Tracheophyta</taxon>
        <taxon>Spermatophyta</taxon>
        <taxon>Magnoliopsida</taxon>
        <taxon>eudicotyledons</taxon>
        <taxon>Gunneridae</taxon>
        <taxon>Pentapetalae</taxon>
        <taxon>asterids</taxon>
        <taxon>campanulids</taxon>
        <taxon>Apiales</taxon>
        <taxon>Apiaceae</taxon>
        <taxon>Apioideae</taxon>
        <taxon>apioid superclade</taxon>
        <taxon>Tordylieae</taxon>
        <taxon>Tordyliinae</taxon>
        <taxon>Heracleum</taxon>
    </lineage>
</organism>
<protein>
    <submittedName>
        <fullName evidence="1">Uncharacterized protein</fullName>
    </submittedName>
</protein>
<comment type="caution">
    <text evidence="1">The sequence shown here is derived from an EMBL/GenBank/DDBJ whole genome shotgun (WGS) entry which is preliminary data.</text>
</comment>
<evidence type="ECO:0000313" key="2">
    <source>
        <dbReference type="Proteomes" id="UP001237642"/>
    </source>
</evidence>
<evidence type="ECO:0000313" key="1">
    <source>
        <dbReference type="EMBL" id="KAK1357862.1"/>
    </source>
</evidence>